<sequence length="243" mass="27725">MFSTNYVRRKDYGTASPQDEFIVSLLRHHIEEILPTYAKSSSLNPRALDVGCGSQPFRKNLEILGYTYTSIDAEQNPENSVDVVCRIDQPLPSEAIANGTFDFILCTEVMEHVVDWNMAFSNFSQLLTPEGRLFITCPYFYPLHEEPYDFWRATPYTLQHFGNKFGLKILYQVNAGDGWDVLGTLLGSIYSEPKSHSLGDRILSKVISLCQKVVLKLLLARFLQRFAHLKGKLYLANIVVFEK</sequence>
<accession>A0A139X3Q9</accession>
<dbReference type="CDD" id="cd02440">
    <property type="entry name" value="AdoMet_MTases"/>
    <property type="match status" value="1"/>
</dbReference>
<dbReference type="InterPro" id="IPR029063">
    <property type="entry name" value="SAM-dependent_MTases_sf"/>
</dbReference>
<keyword evidence="2" id="KW-1185">Reference proteome</keyword>
<dbReference type="RefSeq" id="WP_017740275.1">
    <property type="nucleotide sequence ID" value="NZ_KQ976354.1"/>
</dbReference>
<dbReference type="Proteomes" id="UP000076925">
    <property type="component" value="Unassembled WGS sequence"/>
</dbReference>
<reference evidence="1 2" key="1">
    <citation type="journal article" date="2013" name="Genome Biol. Evol.">
        <title>Genomes of Stigonematalean cyanobacteria (subsection V) and the evolution of oxygenic photosynthesis from prokaryotes to plastids.</title>
        <authorList>
            <person name="Dagan T."/>
            <person name="Roettger M."/>
            <person name="Stucken K."/>
            <person name="Landan G."/>
            <person name="Koch R."/>
            <person name="Major P."/>
            <person name="Gould S.B."/>
            <person name="Goremykin V.V."/>
            <person name="Rippka R."/>
            <person name="Tandeau de Marsac N."/>
            <person name="Gugger M."/>
            <person name="Lockhart P.J."/>
            <person name="Allen J.F."/>
            <person name="Brune I."/>
            <person name="Maus I."/>
            <person name="Puhler A."/>
            <person name="Martin W.F."/>
        </authorList>
    </citation>
    <scope>NUCLEOTIDE SEQUENCE [LARGE SCALE GENOMIC DNA]</scope>
    <source>
        <strain evidence="1 2">PCC 7110</strain>
    </source>
</reference>
<evidence type="ECO:0000313" key="2">
    <source>
        <dbReference type="Proteomes" id="UP000076925"/>
    </source>
</evidence>
<name>A0A139X3Q9_9CYAN</name>
<gene>
    <name evidence="1" type="ORF">WA1_31820</name>
</gene>
<dbReference type="Pfam" id="PF13489">
    <property type="entry name" value="Methyltransf_23"/>
    <property type="match status" value="1"/>
</dbReference>
<protein>
    <recommendedName>
        <fullName evidence="3">Methyltransferase type 11</fullName>
    </recommendedName>
</protein>
<dbReference type="SUPFAM" id="SSF53335">
    <property type="entry name" value="S-adenosyl-L-methionine-dependent methyltransferases"/>
    <property type="match status" value="1"/>
</dbReference>
<dbReference type="OrthoDB" id="9791837at2"/>
<dbReference type="Gene3D" id="3.40.50.150">
    <property type="entry name" value="Vaccinia Virus protein VP39"/>
    <property type="match status" value="1"/>
</dbReference>
<organism evidence="1 2">
    <name type="scientific">Scytonema hofmannii PCC 7110</name>
    <dbReference type="NCBI Taxonomy" id="128403"/>
    <lineage>
        <taxon>Bacteria</taxon>
        <taxon>Bacillati</taxon>
        <taxon>Cyanobacteriota</taxon>
        <taxon>Cyanophyceae</taxon>
        <taxon>Nostocales</taxon>
        <taxon>Scytonemataceae</taxon>
        <taxon>Scytonema</taxon>
    </lineage>
</organism>
<dbReference type="EMBL" id="ANNX02000035">
    <property type="protein sequence ID" value="KYC39325.1"/>
    <property type="molecule type" value="Genomic_DNA"/>
</dbReference>
<comment type="caution">
    <text evidence="1">The sequence shown here is derived from an EMBL/GenBank/DDBJ whole genome shotgun (WGS) entry which is preliminary data.</text>
</comment>
<dbReference type="AlphaFoldDB" id="A0A139X3Q9"/>
<evidence type="ECO:0008006" key="3">
    <source>
        <dbReference type="Google" id="ProtNLM"/>
    </source>
</evidence>
<evidence type="ECO:0000313" key="1">
    <source>
        <dbReference type="EMBL" id="KYC39325.1"/>
    </source>
</evidence>
<dbReference type="STRING" id="128403.WA1_31820"/>
<proteinExistence type="predicted"/>